<keyword evidence="11" id="KW-1185">Reference proteome</keyword>
<dbReference type="Proteomes" id="UP001152795">
    <property type="component" value="Unassembled WGS sequence"/>
</dbReference>
<name>A0A6S7KZ38_PARCT</name>
<gene>
    <name evidence="10" type="ORF">PACLA_8A087327</name>
</gene>
<dbReference type="GO" id="GO:0000139">
    <property type="term" value="C:Golgi membrane"/>
    <property type="evidence" value="ECO:0007669"/>
    <property type="project" value="UniProtKB-SubCell"/>
</dbReference>
<feature type="region of interest" description="Disordered" evidence="7">
    <location>
        <begin position="397"/>
        <end position="435"/>
    </location>
</feature>
<reference evidence="10" key="1">
    <citation type="submission" date="2020-04" db="EMBL/GenBank/DDBJ databases">
        <authorList>
            <person name="Alioto T."/>
            <person name="Alioto T."/>
            <person name="Gomez Garrido J."/>
        </authorList>
    </citation>
    <scope>NUCLEOTIDE SEQUENCE</scope>
    <source>
        <strain evidence="10">A484AB</strain>
    </source>
</reference>
<feature type="compositionally biased region" description="Basic and acidic residues" evidence="7">
    <location>
        <begin position="747"/>
        <end position="783"/>
    </location>
</feature>
<proteinExistence type="inferred from homology"/>
<feature type="compositionally biased region" description="Basic and acidic residues" evidence="7">
    <location>
        <begin position="623"/>
        <end position="642"/>
    </location>
</feature>
<feature type="region of interest" description="Disordered" evidence="7">
    <location>
        <begin position="530"/>
        <end position="783"/>
    </location>
</feature>
<dbReference type="EMBL" id="CACRXK020013603">
    <property type="protein sequence ID" value="CAB4025439.1"/>
    <property type="molecule type" value="Genomic_DNA"/>
</dbReference>
<dbReference type="GO" id="GO:0005802">
    <property type="term" value="C:trans-Golgi network"/>
    <property type="evidence" value="ECO:0007669"/>
    <property type="project" value="TreeGrafter"/>
</dbReference>
<dbReference type="PANTHER" id="PTHR14042">
    <property type="entry name" value="DOPEY-RELATED"/>
    <property type="match status" value="1"/>
</dbReference>
<dbReference type="InterPro" id="IPR056458">
    <property type="entry name" value="TPR_DOP1_M"/>
</dbReference>
<feature type="compositionally biased region" description="Basic and acidic residues" evidence="7">
    <location>
        <begin position="658"/>
        <end position="739"/>
    </location>
</feature>
<evidence type="ECO:0000256" key="3">
    <source>
        <dbReference type="ARBA" id="ARBA00022927"/>
    </source>
</evidence>
<organism evidence="10 11">
    <name type="scientific">Paramuricea clavata</name>
    <name type="common">Red gorgonian</name>
    <name type="synonym">Violescent sea-whip</name>
    <dbReference type="NCBI Taxonomy" id="317549"/>
    <lineage>
        <taxon>Eukaryota</taxon>
        <taxon>Metazoa</taxon>
        <taxon>Cnidaria</taxon>
        <taxon>Anthozoa</taxon>
        <taxon>Octocorallia</taxon>
        <taxon>Malacalcyonacea</taxon>
        <taxon>Plexauridae</taxon>
        <taxon>Paramuricea</taxon>
    </lineage>
</organism>
<evidence type="ECO:0000259" key="9">
    <source>
        <dbReference type="Pfam" id="PF24597"/>
    </source>
</evidence>
<evidence type="ECO:0000256" key="6">
    <source>
        <dbReference type="ARBA" id="ARBA00046326"/>
    </source>
</evidence>
<evidence type="ECO:0000256" key="7">
    <source>
        <dbReference type="SAM" id="MobiDB-lite"/>
    </source>
</evidence>
<protein>
    <submittedName>
        <fullName evidence="10">Uncharacterized protein</fullName>
    </submittedName>
</protein>
<dbReference type="InterPro" id="IPR027417">
    <property type="entry name" value="P-loop_NTPase"/>
</dbReference>
<keyword evidence="3" id="KW-0653">Protein transport</keyword>
<dbReference type="InterPro" id="IPR007249">
    <property type="entry name" value="DOP1_N"/>
</dbReference>
<evidence type="ECO:0000313" key="10">
    <source>
        <dbReference type="EMBL" id="CAB4025439.1"/>
    </source>
</evidence>
<evidence type="ECO:0000313" key="11">
    <source>
        <dbReference type="Proteomes" id="UP001152795"/>
    </source>
</evidence>
<evidence type="ECO:0000256" key="4">
    <source>
        <dbReference type="ARBA" id="ARBA00023034"/>
    </source>
</evidence>
<dbReference type="InterPro" id="IPR040314">
    <property type="entry name" value="DOP1"/>
</dbReference>
<accession>A0A6S7KZ38</accession>
<dbReference type="Pfam" id="PF04118">
    <property type="entry name" value="Dopey_N"/>
    <property type="match status" value="1"/>
</dbReference>
<feature type="non-terminal residue" evidence="10">
    <location>
        <position position="1"/>
    </location>
</feature>
<evidence type="ECO:0000256" key="1">
    <source>
        <dbReference type="ARBA" id="ARBA00004395"/>
    </source>
</evidence>
<sequence>MIGKRLSQCMHPALPSGVHLKALETYNLIFERIGKKRLSQDLFIYSVGLFPLMSHSAMSVKPALMKLYEEHFLPLGMALVPSLPGLLLGLLPGIEEGSDYTERTISLLESFSVATDIDVFFDALWQSVITTPVGRLPASIFLLSRLDKHLPPTEQQHLLGRNHAFMVQGLCLALNDSLALVQRNILDFLVQLLPLHAPNLTHAHLATIMTAALGVLLRRDMSLNRRLYAWILGVNSAGLSQMSGSTSEDDGNQYFEMFGKRLVVEGMRALFRQQSGPGVDALMTKKGTKLEMLKPFRILLNLLDKPEIGSAILEDVLIEVFKNLFLSHQHFNPKETSENKNGGERSLKRSESVKQSSSKENPMEELIKTGNLLFNTFEPYFMWQYIAKLLASCNRRGQNPTGGNDPSDKVPNGEKDSGDNVSKENGPLCNGPTKNLNDCEVDQSDEQLGILDLIRLTDFILNIVALESSVETESRHWPELLSAIIQELTKGCQNLTLDELEEGVLLCSKLLSKLTPSTNFARDTSLSRSIASTGLSPTGSEFDPDDSIEYDSKTFEDSSEKSSPRENGIATTETHDLPHDNTDRPRDKKLESRESFESRDSFESRESFESGDVMMEARGQELGSRDHELKSRDEEPKSRDNDELNSENLSSEGLDYVIGERFRKPKFERIENNDDVVDGRKLVEKGKDGKVLEENEEKREKGKVEVSKKRERVKSDSDKRKDGKVKESKKDEKTNEPKEKHRSKKEKTKEKQKPKEKSKIDRQERPKLTKIDIKSESDKNNEEMAIKHDSQSMLVRKCIDHFMNFIVEFFKWKIFHTEKAMDMLANDKFTRVKEIEMRDGGSRTCAGHVHCSCSSPSRAAKTYAAMCKLLVELSCFPMQDKGTDTDGLVKKGPEQNFLPSLHVNITCCLSNFDMLFCRMLPFLYHVTNLYPDKPFHFSRKRRRELGNIESMFAAMTDDEDVVRTVYLTGQPGSGKTELARQYGDQFKNATSSNDPSKPLVITLNANSEDSLMKSVKEATRKLQIPKLSLNEGMTKEDALALLKEISDVEVDDFAEEIINELQSLPLALACCATYVRETRQARASTQFGWKEYLNLHREKAKLESRSFSSHNVYPLSMTAATTMAVKRMAETIPLNVLAHHVMENLPVQNDKRSTTKEEIGNEISSCTLLVHGRSQNVETIKYHQRKTEFVKMMKSLNEKLDSMDNTCKEDVLRKVLVRPHLKSFVDHANDMSWNNTAEFVVISKKEDQFLYSTSDMPIKEAVKSVGLLYSILLELDLSDERRCDILANLGFYYLELECGQDASDVLREAYSMTEDKIEEEWLLLRCQMMKTSIDLAKKVYIKEEDKIMERYFWLSSFCFSWKNFWKLGTFVGEATQFWSSCAPDSETLSRAQYCLDSCSNLTKGRLNDSPDQEKKDLYGLGLQGLSGLYRLGSKFCCLERFVGTTKRTLHVDVVVLYHSIYTML</sequence>
<comment type="caution">
    <text evidence="10">The sequence shown here is derived from an EMBL/GenBank/DDBJ whole genome shotgun (WGS) entry which is preliminary data.</text>
</comment>
<dbReference type="Gene3D" id="3.40.50.300">
    <property type="entry name" value="P-loop containing nucleotide triphosphate hydrolases"/>
    <property type="match status" value="1"/>
</dbReference>
<evidence type="ECO:0000259" key="8">
    <source>
        <dbReference type="Pfam" id="PF04118"/>
    </source>
</evidence>
<dbReference type="GO" id="GO:0015031">
    <property type="term" value="P:protein transport"/>
    <property type="evidence" value="ECO:0007669"/>
    <property type="project" value="UniProtKB-KW"/>
</dbReference>
<evidence type="ECO:0000256" key="5">
    <source>
        <dbReference type="ARBA" id="ARBA00023136"/>
    </source>
</evidence>
<feature type="compositionally biased region" description="Polar residues" evidence="7">
    <location>
        <begin position="530"/>
        <end position="539"/>
    </location>
</feature>
<evidence type="ECO:0000256" key="2">
    <source>
        <dbReference type="ARBA" id="ARBA00022448"/>
    </source>
</evidence>
<comment type="similarity">
    <text evidence="6">Belongs to the DOP1 family.</text>
</comment>
<feature type="domain" description="DOP1-like middle TPR" evidence="9">
    <location>
        <begin position="254"/>
        <end position="522"/>
    </location>
</feature>
<feature type="compositionally biased region" description="Basic and acidic residues" evidence="7">
    <location>
        <begin position="406"/>
        <end position="422"/>
    </location>
</feature>
<keyword evidence="2" id="KW-0813">Transport</keyword>
<feature type="compositionally biased region" description="Basic and acidic residues" evidence="7">
    <location>
        <begin position="550"/>
        <end position="564"/>
    </location>
</feature>
<keyword evidence="5" id="KW-0472">Membrane</keyword>
<dbReference type="Pfam" id="PF24597">
    <property type="entry name" value="TPR_DOP1_M"/>
    <property type="match status" value="1"/>
</dbReference>
<comment type="subcellular location">
    <subcellularLocation>
        <location evidence="1">Golgi apparatus membrane</location>
        <topology evidence="1">Peripheral membrane protein</topology>
    </subcellularLocation>
</comment>
<dbReference type="GO" id="GO:0005829">
    <property type="term" value="C:cytosol"/>
    <property type="evidence" value="ECO:0007669"/>
    <property type="project" value="GOC"/>
</dbReference>
<dbReference type="GO" id="GO:0005768">
    <property type="term" value="C:endosome"/>
    <property type="evidence" value="ECO:0007669"/>
    <property type="project" value="TreeGrafter"/>
</dbReference>
<keyword evidence="4" id="KW-0333">Golgi apparatus</keyword>
<feature type="compositionally biased region" description="Basic and acidic residues" evidence="7">
    <location>
        <begin position="573"/>
        <end position="608"/>
    </location>
</feature>
<feature type="region of interest" description="Disordered" evidence="7">
    <location>
        <begin position="332"/>
        <end position="362"/>
    </location>
</feature>
<dbReference type="OrthoDB" id="5974372at2759"/>
<dbReference type="SUPFAM" id="SSF52540">
    <property type="entry name" value="P-loop containing nucleoside triphosphate hydrolases"/>
    <property type="match status" value="1"/>
</dbReference>
<feature type="domain" description="DOP1 N-terminal" evidence="8">
    <location>
        <begin position="2"/>
        <end position="235"/>
    </location>
</feature>
<feature type="compositionally biased region" description="Basic and acidic residues" evidence="7">
    <location>
        <begin position="332"/>
        <end position="352"/>
    </location>
</feature>
<dbReference type="GO" id="GO:0006895">
    <property type="term" value="P:Golgi to endosome transport"/>
    <property type="evidence" value="ECO:0007669"/>
    <property type="project" value="InterPro"/>
</dbReference>
<dbReference type="PANTHER" id="PTHR14042:SF24">
    <property type="entry name" value="PROTEIN DOPEY-1 HOMOLOG"/>
    <property type="match status" value="1"/>
</dbReference>